<evidence type="ECO:0000313" key="3">
    <source>
        <dbReference type="Proteomes" id="UP001165488"/>
    </source>
</evidence>
<dbReference type="InterPro" id="IPR003772">
    <property type="entry name" value="YceD"/>
</dbReference>
<dbReference type="Pfam" id="PF02620">
    <property type="entry name" value="YceD"/>
    <property type="match status" value="1"/>
</dbReference>
<gene>
    <name evidence="2" type="ORF">MM236_03645</name>
</gene>
<proteinExistence type="predicted"/>
<keyword evidence="3" id="KW-1185">Reference proteome</keyword>
<dbReference type="EMBL" id="JAKZGS010000002">
    <property type="protein sequence ID" value="MCH7397063.1"/>
    <property type="molecule type" value="Genomic_DNA"/>
</dbReference>
<dbReference type="Proteomes" id="UP001165488">
    <property type="component" value="Unassembled WGS sequence"/>
</dbReference>
<feature type="compositionally biased region" description="Basic and acidic residues" evidence="1">
    <location>
        <begin position="166"/>
        <end position="180"/>
    </location>
</feature>
<reference evidence="2" key="1">
    <citation type="submission" date="2022-03" db="EMBL/GenBank/DDBJ databases">
        <title>De novo assembled genomes of Belliella spp. (Cyclobacteriaceae) strains.</title>
        <authorList>
            <person name="Szabo A."/>
            <person name="Korponai K."/>
            <person name="Felfoldi T."/>
        </authorList>
    </citation>
    <scope>NUCLEOTIDE SEQUENCE</scope>
    <source>
        <strain evidence="2">DSM 107340</strain>
    </source>
</reference>
<name>A0ABS9UKJ9_9BACT</name>
<organism evidence="2 3">
    <name type="scientific">Belliella calami</name>
    <dbReference type="NCBI Taxonomy" id="2923436"/>
    <lineage>
        <taxon>Bacteria</taxon>
        <taxon>Pseudomonadati</taxon>
        <taxon>Bacteroidota</taxon>
        <taxon>Cytophagia</taxon>
        <taxon>Cytophagales</taxon>
        <taxon>Cyclobacteriaceae</taxon>
        <taxon>Belliella</taxon>
    </lineage>
</organism>
<feature type="region of interest" description="Disordered" evidence="1">
    <location>
        <begin position="156"/>
        <end position="180"/>
    </location>
</feature>
<comment type="caution">
    <text evidence="2">The sequence shown here is derived from an EMBL/GenBank/DDBJ whole genome shotgun (WGS) entry which is preliminary data.</text>
</comment>
<protein>
    <submittedName>
        <fullName evidence="2">DUF177 domain-containing protein</fullName>
    </submittedName>
</protein>
<dbReference type="RefSeq" id="WP_241273571.1">
    <property type="nucleotide sequence ID" value="NZ_JAKZGS010000002.1"/>
</dbReference>
<evidence type="ECO:0000313" key="2">
    <source>
        <dbReference type="EMBL" id="MCH7397063.1"/>
    </source>
</evidence>
<sequence length="191" mass="22416">MKFLKNYNIDVIKLKEGKHEFTFPVDREFFEHFEAAEFLHGGKLQATIHLNKLTSLMEATFEIQGEVNLTCDRSLEEFDFPLFTDEKIIYKYGLEEAEITEDVFMITRDTPSINVAQLIYEFILLAIPAKKIHPDFVEEMDEEDFDGEGELVYISDEKFEEESSDEDNHSNEADESTDPRWEILKKLKKKD</sequence>
<accession>A0ABS9UKJ9</accession>
<evidence type="ECO:0000256" key="1">
    <source>
        <dbReference type="SAM" id="MobiDB-lite"/>
    </source>
</evidence>